<evidence type="ECO:0000256" key="1">
    <source>
        <dbReference type="PROSITE-ProRule" id="PRU00176"/>
    </source>
</evidence>
<dbReference type="InterPro" id="IPR012677">
    <property type="entry name" value="Nucleotide-bd_a/b_plait_sf"/>
</dbReference>
<feature type="compositionally biased region" description="Basic and acidic residues" evidence="2">
    <location>
        <begin position="91"/>
        <end position="105"/>
    </location>
</feature>
<evidence type="ECO:0000313" key="4">
    <source>
        <dbReference type="EMBL" id="CAJ1387611.1"/>
    </source>
</evidence>
<protein>
    <recommendedName>
        <fullName evidence="3">RRM domain-containing protein</fullName>
    </recommendedName>
</protein>
<proteinExistence type="predicted"/>
<feature type="compositionally biased region" description="Basic and acidic residues" evidence="2">
    <location>
        <begin position="156"/>
        <end position="178"/>
    </location>
</feature>
<evidence type="ECO:0000256" key="2">
    <source>
        <dbReference type="SAM" id="MobiDB-lite"/>
    </source>
</evidence>
<feature type="compositionally biased region" description="Basic and acidic residues" evidence="2">
    <location>
        <begin position="234"/>
        <end position="246"/>
    </location>
</feature>
<dbReference type="PANTHER" id="PTHR15241:SF304">
    <property type="entry name" value="RRM DOMAIN-CONTAINING PROTEIN"/>
    <property type="match status" value="1"/>
</dbReference>
<dbReference type="PANTHER" id="PTHR15241">
    <property type="entry name" value="TRANSFORMER-2-RELATED"/>
    <property type="match status" value="1"/>
</dbReference>
<reference evidence="4" key="1">
    <citation type="submission" date="2023-08" db="EMBL/GenBank/DDBJ databases">
        <authorList>
            <person name="Chen Y."/>
            <person name="Shah S."/>
            <person name="Dougan E. K."/>
            <person name="Thang M."/>
            <person name="Chan C."/>
        </authorList>
    </citation>
    <scope>NUCLEOTIDE SEQUENCE</scope>
</reference>
<dbReference type="EMBL" id="CAUJNA010001546">
    <property type="protein sequence ID" value="CAJ1387611.1"/>
    <property type="molecule type" value="Genomic_DNA"/>
</dbReference>
<name>A0AA36N2V5_9DINO</name>
<dbReference type="CDD" id="cd00590">
    <property type="entry name" value="RRM_SF"/>
    <property type="match status" value="1"/>
</dbReference>
<feature type="compositionally biased region" description="Low complexity" evidence="2">
    <location>
        <begin position="106"/>
        <end position="117"/>
    </location>
</feature>
<feature type="compositionally biased region" description="Basic and acidic residues" evidence="2">
    <location>
        <begin position="212"/>
        <end position="226"/>
    </location>
</feature>
<feature type="domain" description="RRM" evidence="3">
    <location>
        <begin position="254"/>
        <end position="334"/>
    </location>
</feature>
<gene>
    <name evidence="4" type="ORF">EVOR1521_LOCUS13644</name>
</gene>
<feature type="region of interest" description="Disordered" evidence="2">
    <location>
        <begin position="82"/>
        <end position="255"/>
    </location>
</feature>
<dbReference type="InterPro" id="IPR000504">
    <property type="entry name" value="RRM_dom"/>
</dbReference>
<comment type="caution">
    <text evidence="4">The sequence shown here is derived from an EMBL/GenBank/DDBJ whole genome shotgun (WGS) entry which is preliminary data.</text>
</comment>
<sequence length="349" mass="38200">MTEGKKLFVAKLPQDIRPDEIEEVFSTYGPVEEVVLMDASRSNRPDERTAFVIYKSLETARTAVQVLNEVYRFREDSPDAIHVSYARPPRGKGDAKGDGKGKDKGYGSSYSDRGGSYETPSGRPVYRGDQGTGDGYARGGYQARDMDPGAGYAPRAGREEFRGERDFSRNERAYDRGYDSYGPAKGHGHYDRPERALDGYRGSDRGYAPPAKDYDRRGYGGYERDAGNYASTAYRDDRAPRDDARRGGSQASGSKVYVGNLPTDISKEALIQVFGTYGPVDDVHIMTGRSKSGQASAFVRYSRSNEADNAIAAMATGYEIKPGDGNLVVRLADGEGPKGGGRGDRSRPY</sequence>
<feature type="domain" description="RRM" evidence="3">
    <location>
        <begin position="5"/>
        <end position="88"/>
    </location>
</feature>
<dbReference type="Pfam" id="PF00076">
    <property type="entry name" value="RRM_1"/>
    <property type="match status" value="2"/>
</dbReference>
<keyword evidence="5" id="KW-1185">Reference proteome</keyword>
<accession>A0AA36N2V5</accession>
<organism evidence="4 5">
    <name type="scientific">Effrenium voratum</name>
    <dbReference type="NCBI Taxonomy" id="2562239"/>
    <lineage>
        <taxon>Eukaryota</taxon>
        <taxon>Sar</taxon>
        <taxon>Alveolata</taxon>
        <taxon>Dinophyceae</taxon>
        <taxon>Suessiales</taxon>
        <taxon>Symbiodiniaceae</taxon>
        <taxon>Effrenium</taxon>
    </lineage>
</organism>
<dbReference type="Proteomes" id="UP001178507">
    <property type="component" value="Unassembled WGS sequence"/>
</dbReference>
<dbReference type="SUPFAM" id="SSF54928">
    <property type="entry name" value="RNA-binding domain, RBD"/>
    <property type="match status" value="2"/>
</dbReference>
<dbReference type="AlphaFoldDB" id="A0AA36N2V5"/>
<dbReference type="GO" id="GO:0003723">
    <property type="term" value="F:RNA binding"/>
    <property type="evidence" value="ECO:0007669"/>
    <property type="project" value="UniProtKB-UniRule"/>
</dbReference>
<evidence type="ECO:0000313" key="5">
    <source>
        <dbReference type="Proteomes" id="UP001178507"/>
    </source>
</evidence>
<dbReference type="PROSITE" id="PS50102">
    <property type="entry name" value="RRM"/>
    <property type="match status" value="2"/>
</dbReference>
<keyword evidence="1" id="KW-0694">RNA-binding</keyword>
<dbReference type="InterPro" id="IPR035979">
    <property type="entry name" value="RBD_domain_sf"/>
</dbReference>
<dbReference type="SMART" id="SM00360">
    <property type="entry name" value="RRM"/>
    <property type="match status" value="2"/>
</dbReference>
<dbReference type="Gene3D" id="3.30.70.330">
    <property type="match status" value="2"/>
</dbReference>
<evidence type="ECO:0000259" key="3">
    <source>
        <dbReference type="PROSITE" id="PS50102"/>
    </source>
</evidence>
<feature type="compositionally biased region" description="Basic and acidic residues" evidence="2">
    <location>
        <begin position="188"/>
        <end position="204"/>
    </location>
</feature>